<keyword evidence="1" id="KW-0472">Membrane</keyword>
<keyword evidence="1" id="KW-0812">Transmembrane</keyword>
<keyword evidence="1" id="KW-1133">Transmembrane helix</keyword>
<name>A0AAU7QU54_9ACTN</name>
<sequence length="88" mass="9171">MHRKRTIEVQELAGRIEAELASGRVDDADVSDEQAEKIAEVLRPAPPADLAQLARRAARSVRRTAVYVAAGPLVPAFAAAVAAAGAVA</sequence>
<dbReference type="RefSeq" id="WP_349876236.1">
    <property type="nucleotide sequence ID" value="NZ_CP157974.1"/>
</dbReference>
<reference evidence="2" key="1">
    <citation type="submission" date="2024-06" db="EMBL/GenBank/DDBJ databases">
        <title>Micromonospora sp. strain HUAS YX12 genome sequences.</title>
        <authorList>
            <person name="Mo P."/>
        </authorList>
    </citation>
    <scope>NUCLEOTIDE SEQUENCE</scope>
    <source>
        <strain evidence="2">HUAS YX12</strain>
    </source>
</reference>
<evidence type="ECO:0008006" key="3">
    <source>
        <dbReference type="Google" id="ProtNLM"/>
    </source>
</evidence>
<protein>
    <recommendedName>
        <fullName evidence="3">DUF3618 domain-containing protein</fullName>
    </recommendedName>
</protein>
<evidence type="ECO:0000256" key="1">
    <source>
        <dbReference type="SAM" id="Phobius"/>
    </source>
</evidence>
<gene>
    <name evidence="2" type="ORF">ABIH81_19000</name>
</gene>
<organism evidence="2">
    <name type="scientific">Micromonospora sp. HUAS YX12</name>
    <dbReference type="NCBI Taxonomy" id="3156396"/>
    <lineage>
        <taxon>Bacteria</taxon>
        <taxon>Bacillati</taxon>
        <taxon>Actinomycetota</taxon>
        <taxon>Actinomycetes</taxon>
        <taxon>Micromonosporales</taxon>
        <taxon>Micromonosporaceae</taxon>
        <taxon>Micromonospora</taxon>
    </lineage>
</organism>
<feature type="transmembrane region" description="Helical" evidence="1">
    <location>
        <begin position="65"/>
        <end position="87"/>
    </location>
</feature>
<accession>A0AAU7QU54</accession>
<dbReference type="AlphaFoldDB" id="A0AAU7QU54"/>
<proteinExistence type="predicted"/>
<dbReference type="EMBL" id="CP157974">
    <property type="protein sequence ID" value="XBT79751.1"/>
    <property type="molecule type" value="Genomic_DNA"/>
</dbReference>
<evidence type="ECO:0000313" key="2">
    <source>
        <dbReference type="EMBL" id="XBT79751.1"/>
    </source>
</evidence>